<keyword evidence="3" id="KW-1185">Reference proteome</keyword>
<feature type="region of interest" description="Disordered" evidence="1">
    <location>
        <begin position="27"/>
        <end position="56"/>
    </location>
</feature>
<dbReference type="EMBL" id="JBGMDY010000003">
    <property type="protein sequence ID" value="KAL2340279.1"/>
    <property type="molecule type" value="Genomic_DNA"/>
</dbReference>
<proteinExistence type="predicted"/>
<name>A0ABD1MWS3_9FABA</name>
<sequence>MGLAPKDTTWEDWNELSETYHLEDKVIFPGSSNDSNSSPQEDSNTTIRPNEKYDPNMAARLRRLPKYLADYKL</sequence>
<evidence type="ECO:0000313" key="2">
    <source>
        <dbReference type="EMBL" id="KAL2340279.1"/>
    </source>
</evidence>
<dbReference type="Proteomes" id="UP001603857">
    <property type="component" value="Unassembled WGS sequence"/>
</dbReference>
<dbReference type="AlphaFoldDB" id="A0ABD1MWS3"/>
<comment type="caution">
    <text evidence="2">The sequence shown here is derived from an EMBL/GenBank/DDBJ whole genome shotgun (WGS) entry which is preliminary data.</text>
</comment>
<protein>
    <submittedName>
        <fullName evidence="2">Uncharacterized protein</fullName>
    </submittedName>
</protein>
<reference evidence="2 3" key="1">
    <citation type="submission" date="2024-08" db="EMBL/GenBank/DDBJ databases">
        <title>Insights into the chromosomal genome structure of Flemingia macrophylla.</title>
        <authorList>
            <person name="Ding Y."/>
            <person name="Zhao Y."/>
            <person name="Bi W."/>
            <person name="Wu M."/>
            <person name="Zhao G."/>
            <person name="Gong Y."/>
            <person name="Li W."/>
            <person name="Zhang P."/>
        </authorList>
    </citation>
    <scope>NUCLEOTIDE SEQUENCE [LARGE SCALE GENOMIC DNA]</scope>
    <source>
        <strain evidence="2">DYQJB</strain>
        <tissue evidence="2">Leaf</tissue>
    </source>
</reference>
<gene>
    <name evidence="2" type="ORF">Fmac_008219</name>
</gene>
<accession>A0ABD1MWS3</accession>
<evidence type="ECO:0000256" key="1">
    <source>
        <dbReference type="SAM" id="MobiDB-lite"/>
    </source>
</evidence>
<organism evidence="2 3">
    <name type="scientific">Flemingia macrophylla</name>
    <dbReference type="NCBI Taxonomy" id="520843"/>
    <lineage>
        <taxon>Eukaryota</taxon>
        <taxon>Viridiplantae</taxon>
        <taxon>Streptophyta</taxon>
        <taxon>Embryophyta</taxon>
        <taxon>Tracheophyta</taxon>
        <taxon>Spermatophyta</taxon>
        <taxon>Magnoliopsida</taxon>
        <taxon>eudicotyledons</taxon>
        <taxon>Gunneridae</taxon>
        <taxon>Pentapetalae</taxon>
        <taxon>rosids</taxon>
        <taxon>fabids</taxon>
        <taxon>Fabales</taxon>
        <taxon>Fabaceae</taxon>
        <taxon>Papilionoideae</taxon>
        <taxon>50 kb inversion clade</taxon>
        <taxon>NPAAA clade</taxon>
        <taxon>indigoferoid/millettioid clade</taxon>
        <taxon>Phaseoleae</taxon>
        <taxon>Flemingia</taxon>
    </lineage>
</organism>
<evidence type="ECO:0000313" key="3">
    <source>
        <dbReference type="Proteomes" id="UP001603857"/>
    </source>
</evidence>
<feature type="compositionally biased region" description="Polar residues" evidence="1">
    <location>
        <begin position="30"/>
        <end position="48"/>
    </location>
</feature>